<reference evidence="2 3" key="1">
    <citation type="journal article" date="2019" name="Nat. Ecol. Evol.">
        <title>Megaphylogeny resolves global patterns of mushroom evolution.</title>
        <authorList>
            <person name="Varga T."/>
            <person name="Krizsan K."/>
            <person name="Foldi C."/>
            <person name="Dima B."/>
            <person name="Sanchez-Garcia M."/>
            <person name="Sanchez-Ramirez S."/>
            <person name="Szollosi G.J."/>
            <person name="Szarkandi J.G."/>
            <person name="Papp V."/>
            <person name="Albert L."/>
            <person name="Andreopoulos W."/>
            <person name="Angelini C."/>
            <person name="Antonin V."/>
            <person name="Barry K.W."/>
            <person name="Bougher N.L."/>
            <person name="Buchanan P."/>
            <person name="Buyck B."/>
            <person name="Bense V."/>
            <person name="Catcheside P."/>
            <person name="Chovatia M."/>
            <person name="Cooper J."/>
            <person name="Damon W."/>
            <person name="Desjardin D."/>
            <person name="Finy P."/>
            <person name="Geml J."/>
            <person name="Haridas S."/>
            <person name="Hughes K."/>
            <person name="Justo A."/>
            <person name="Karasinski D."/>
            <person name="Kautmanova I."/>
            <person name="Kiss B."/>
            <person name="Kocsube S."/>
            <person name="Kotiranta H."/>
            <person name="LaButti K.M."/>
            <person name="Lechner B.E."/>
            <person name="Liimatainen K."/>
            <person name="Lipzen A."/>
            <person name="Lukacs Z."/>
            <person name="Mihaltcheva S."/>
            <person name="Morgado L.N."/>
            <person name="Niskanen T."/>
            <person name="Noordeloos M.E."/>
            <person name="Ohm R.A."/>
            <person name="Ortiz-Santana B."/>
            <person name="Ovrebo C."/>
            <person name="Racz N."/>
            <person name="Riley R."/>
            <person name="Savchenko A."/>
            <person name="Shiryaev A."/>
            <person name="Soop K."/>
            <person name="Spirin V."/>
            <person name="Szebenyi C."/>
            <person name="Tomsovsky M."/>
            <person name="Tulloss R.E."/>
            <person name="Uehling J."/>
            <person name="Grigoriev I.V."/>
            <person name="Vagvolgyi C."/>
            <person name="Papp T."/>
            <person name="Martin F.M."/>
            <person name="Miettinen O."/>
            <person name="Hibbett D.S."/>
            <person name="Nagy L.G."/>
        </authorList>
    </citation>
    <scope>NUCLEOTIDE SEQUENCE [LARGE SCALE GENOMIC DNA]</scope>
    <source>
        <strain evidence="2 3">CBS 962.96</strain>
    </source>
</reference>
<gene>
    <name evidence="2" type="ORF">K435DRAFT_664552</name>
</gene>
<keyword evidence="3" id="KW-1185">Reference proteome</keyword>
<keyword evidence="1" id="KW-0812">Transmembrane</keyword>
<evidence type="ECO:0000313" key="3">
    <source>
        <dbReference type="Proteomes" id="UP000297245"/>
    </source>
</evidence>
<name>A0A4S8M2S4_DENBC</name>
<proteinExistence type="predicted"/>
<accession>A0A4S8M2S4</accession>
<evidence type="ECO:0000256" key="1">
    <source>
        <dbReference type="SAM" id="Phobius"/>
    </source>
</evidence>
<dbReference type="AlphaFoldDB" id="A0A4S8M2S4"/>
<dbReference type="OrthoDB" id="3359487at2759"/>
<organism evidence="2 3">
    <name type="scientific">Dendrothele bispora (strain CBS 962.96)</name>
    <dbReference type="NCBI Taxonomy" id="1314807"/>
    <lineage>
        <taxon>Eukaryota</taxon>
        <taxon>Fungi</taxon>
        <taxon>Dikarya</taxon>
        <taxon>Basidiomycota</taxon>
        <taxon>Agaricomycotina</taxon>
        <taxon>Agaricomycetes</taxon>
        <taxon>Agaricomycetidae</taxon>
        <taxon>Agaricales</taxon>
        <taxon>Agaricales incertae sedis</taxon>
        <taxon>Dendrothele</taxon>
    </lineage>
</organism>
<protein>
    <submittedName>
        <fullName evidence="2">Uncharacterized protein</fullName>
    </submittedName>
</protein>
<feature type="transmembrane region" description="Helical" evidence="1">
    <location>
        <begin position="54"/>
        <end position="75"/>
    </location>
</feature>
<evidence type="ECO:0000313" key="2">
    <source>
        <dbReference type="EMBL" id="THU96407.1"/>
    </source>
</evidence>
<keyword evidence="1" id="KW-1133">Transmembrane helix</keyword>
<dbReference type="Proteomes" id="UP000297245">
    <property type="component" value="Unassembled WGS sequence"/>
</dbReference>
<keyword evidence="1" id="KW-0472">Membrane</keyword>
<dbReference type="EMBL" id="ML179178">
    <property type="protein sequence ID" value="THU96407.1"/>
    <property type="molecule type" value="Genomic_DNA"/>
</dbReference>
<sequence length="147" mass="16999">MSSVLHPKYKKSYFAKAGWPKNWVETAEELVWDIWVKNYKPEIETELDQDEVRISFLFIIILMYSIVSRNPMILLKTVQQLTTPMMRSRTTSTQPLNPTSKILSDIGPANSTGRMKRLLVTVPWLVWLLISCLVLVRSIHSSFCSII</sequence>
<feature type="transmembrane region" description="Helical" evidence="1">
    <location>
        <begin position="118"/>
        <end position="136"/>
    </location>
</feature>